<accession>A0AAN8WN01</accession>
<protein>
    <submittedName>
        <fullName evidence="1">Uncharacterized protein</fullName>
    </submittedName>
</protein>
<proteinExistence type="predicted"/>
<organism evidence="1 2">
    <name type="scientific">Halocaridina rubra</name>
    <name type="common">Hawaiian red shrimp</name>
    <dbReference type="NCBI Taxonomy" id="373956"/>
    <lineage>
        <taxon>Eukaryota</taxon>
        <taxon>Metazoa</taxon>
        <taxon>Ecdysozoa</taxon>
        <taxon>Arthropoda</taxon>
        <taxon>Crustacea</taxon>
        <taxon>Multicrustacea</taxon>
        <taxon>Malacostraca</taxon>
        <taxon>Eumalacostraca</taxon>
        <taxon>Eucarida</taxon>
        <taxon>Decapoda</taxon>
        <taxon>Pleocyemata</taxon>
        <taxon>Caridea</taxon>
        <taxon>Atyoidea</taxon>
        <taxon>Atyidae</taxon>
        <taxon>Halocaridina</taxon>
    </lineage>
</organism>
<dbReference type="Proteomes" id="UP001381693">
    <property type="component" value="Unassembled WGS sequence"/>
</dbReference>
<keyword evidence="2" id="KW-1185">Reference proteome</keyword>
<name>A0AAN8WN01_HALRR</name>
<dbReference type="AlphaFoldDB" id="A0AAN8WN01"/>
<sequence length="90" mass="10038">MSAKAIREVTGKGLLNKNLPSGVFAECRFAQVGTDTKWEELAQQHPWLTSEDQSITVSFCKDNPYLACKGMFLLVSICKEDPFLICNINP</sequence>
<reference evidence="1 2" key="1">
    <citation type="submission" date="2023-11" db="EMBL/GenBank/DDBJ databases">
        <title>Halocaridina rubra genome assembly.</title>
        <authorList>
            <person name="Smith C."/>
        </authorList>
    </citation>
    <scope>NUCLEOTIDE SEQUENCE [LARGE SCALE GENOMIC DNA]</scope>
    <source>
        <strain evidence="1">EP-1</strain>
        <tissue evidence="1">Whole</tissue>
    </source>
</reference>
<dbReference type="Gene3D" id="3.30.470.110">
    <property type="match status" value="1"/>
</dbReference>
<dbReference type="EMBL" id="JAXCGZ010022746">
    <property type="protein sequence ID" value="KAK7025415.1"/>
    <property type="molecule type" value="Genomic_DNA"/>
</dbReference>
<gene>
    <name evidence="1" type="ORF">SK128_007293</name>
</gene>
<evidence type="ECO:0000313" key="2">
    <source>
        <dbReference type="Proteomes" id="UP001381693"/>
    </source>
</evidence>
<evidence type="ECO:0000313" key="1">
    <source>
        <dbReference type="EMBL" id="KAK7025415.1"/>
    </source>
</evidence>
<comment type="caution">
    <text evidence="1">The sequence shown here is derived from an EMBL/GenBank/DDBJ whole genome shotgun (WGS) entry which is preliminary data.</text>
</comment>